<proteinExistence type="predicted"/>
<feature type="region of interest" description="Disordered" evidence="1">
    <location>
        <begin position="1"/>
        <end position="41"/>
    </location>
</feature>
<evidence type="ECO:0000313" key="3">
    <source>
        <dbReference type="Proteomes" id="UP000319383"/>
    </source>
</evidence>
<name>A0A517ZX59_9PLAN</name>
<keyword evidence="3" id="KW-1185">Reference proteome</keyword>
<dbReference type="AlphaFoldDB" id="A0A517ZX59"/>
<dbReference type="EMBL" id="CP036276">
    <property type="protein sequence ID" value="QDU47050.1"/>
    <property type="molecule type" value="Genomic_DNA"/>
</dbReference>
<dbReference type="KEGG" id="sdyn:Mal52_55780"/>
<organism evidence="2 3">
    <name type="scientific">Symmachiella dynata</name>
    <dbReference type="NCBI Taxonomy" id="2527995"/>
    <lineage>
        <taxon>Bacteria</taxon>
        <taxon>Pseudomonadati</taxon>
        <taxon>Planctomycetota</taxon>
        <taxon>Planctomycetia</taxon>
        <taxon>Planctomycetales</taxon>
        <taxon>Planctomycetaceae</taxon>
        <taxon>Symmachiella</taxon>
    </lineage>
</organism>
<reference evidence="2 3" key="1">
    <citation type="submission" date="2019-02" db="EMBL/GenBank/DDBJ databases">
        <title>Deep-cultivation of Planctomycetes and their phenomic and genomic characterization uncovers novel biology.</title>
        <authorList>
            <person name="Wiegand S."/>
            <person name="Jogler M."/>
            <person name="Boedeker C."/>
            <person name="Pinto D."/>
            <person name="Vollmers J."/>
            <person name="Rivas-Marin E."/>
            <person name="Kohn T."/>
            <person name="Peeters S.H."/>
            <person name="Heuer A."/>
            <person name="Rast P."/>
            <person name="Oberbeckmann S."/>
            <person name="Bunk B."/>
            <person name="Jeske O."/>
            <person name="Meyerdierks A."/>
            <person name="Storesund J.E."/>
            <person name="Kallscheuer N."/>
            <person name="Luecker S."/>
            <person name="Lage O.M."/>
            <person name="Pohl T."/>
            <person name="Merkel B.J."/>
            <person name="Hornburger P."/>
            <person name="Mueller R.-W."/>
            <person name="Bruemmer F."/>
            <person name="Labrenz M."/>
            <person name="Spormann A.M."/>
            <person name="Op den Camp H."/>
            <person name="Overmann J."/>
            <person name="Amann R."/>
            <person name="Jetten M.S.M."/>
            <person name="Mascher T."/>
            <person name="Medema M.H."/>
            <person name="Devos D.P."/>
            <person name="Kaster A.-K."/>
            <person name="Ovreas L."/>
            <person name="Rohde M."/>
            <person name="Galperin M.Y."/>
            <person name="Jogler C."/>
        </authorList>
    </citation>
    <scope>NUCLEOTIDE SEQUENCE [LARGE SCALE GENOMIC DNA]</scope>
    <source>
        <strain evidence="2 3">Mal52</strain>
    </source>
</reference>
<evidence type="ECO:0000313" key="2">
    <source>
        <dbReference type="EMBL" id="QDU47050.1"/>
    </source>
</evidence>
<protein>
    <submittedName>
        <fullName evidence="2">Uncharacterized protein</fullName>
    </submittedName>
</protein>
<evidence type="ECO:0000256" key="1">
    <source>
        <dbReference type="SAM" id="MobiDB-lite"/>
    </source>
</evidence>
<dbReference type="Proteomes" id="UP000319383">
    <property type="component" value="Chromosome"/>
</dbReference>
<accession>A0A517ZX59</accession>
<gene>
    <name evidence="2" type="ORF">Mal52_55780</name>
</gene>
<sequence length="73" mass="7506">MSLPYDYLQRRPHAVASRNPCTGKSSDRPSSPLKKGATGGLSASANCVASKNTAGQASSGTRLANVFGFSTDC</sequence>